<organism evidence="1 2">
    <name type="scientific">Coniosporium uncinatum</name>
    <dbReference type="NCBI Taxonomy" id="93489"/>
    <lineage>
        <taxon>Eukaryota</taxon>
        <taxon>Fungi</taxon>
        <taxon>Dikarya</taxon>
        <taxon>Ascomycota</taxon>
        <taxon>Pezizomycotina</taxon>
        <taxon>Dothideomycetes</taxon>
        <taxon>Dothideomycetes incertae sedis</taxon>
        <taxon>Coniosporium</taxon>
    </lineage>
</organism>
<comment type="caution">
    <text evidence="1">The sequence shown here is derived from an EMBL/GenBank/DDBJ whole genome shotgun (WGS) entry which is preliminary data.</text>
</comment>
<gene>
    <name evidence="1" type="ORF">LTS18_002370</name>
</gene>
<evidence type="ECO:0000313" key="1">
    <source>
        <dbReference type="EMBL" id="KAK3065801.1"/>
    </source>
</evidence>
<evidence type="ECO:0000313" key="2">
    <source>
        <dbReference type="Proteomes" id="UP001186974"/>
    </source>
</evidence>
<reference evidence="1" key="1">
    <citation type="submission" date="2024-09" db="EMBL/GenBank/DDBJ databases">
        <title>Black Yeasts Isolated from many extreme environments.</title>
        <authorList>
            <person name="Coleine C."/>
            <person name="Stajich J.E."/>
            <person name="Selbmann L."/>
        </authorList>
    </citation>
    <scope>NUCLEOTIDE SEQUENCE</scope>
    <source>
        <strain evidence="1">CCFEE 5737</strain>
    </source>
</reference>
<name>A0ACC3DE21_9PEZI</name>
<feature type="non-terminal residue" evidence="1">
    <location>
        <position position="167"/>
    </location>
</feature>
<accession>A0ACC3DE21</accession>
<proteinExistence type="predicted"/>
<protein>
    <submittedName>
        <fullName evidence="1">Uncharacterized protein</fullName>
    </submittedName>
</protein>
<dbReference type="Proteomes" id="UP001186974">
    <property type="component" value="Unassembled WGS sequence"/>
</dbReference>
<dbReference type="EMBL" id="JAWDJW010006198">
    <property type="protein sequence ID" value="KAK3065801.1"/>
    <property type="molecule type" value="Genomic_DNA"/>
</dbReference>
<sequence>MPGRSGRGALRQGLDKDVYQVFTKFIEQEPEDKPLPSATDVWQWIQKSNSSLKRKPKKLLLDSIERVIEAIVEEASDEEVEPVGDFTQDAPSFSNIMNKSIVGSWASSGTATPLANGDQAHVDENAPASKKRQANGEPVKKKRKATVQEDRSPPMHYSLKDLGGVGN</sequence>
<keyword evidence="2" id="KW-1185">Reference proteome</keyword>